<dbReference type="Gene3D" id="3.40.50.1820">
    <property type="entry name" value="alpha/beta hydrolase"/>
    <property type="match status" value="1"/>
</dbReference>
<dbReference type="EC" id="3.4.16.-" evidence="7"/>
<evidence type="ECO:0000313" key="9">
    <source>
        <dbReference type="Proteomes" id="UP001295684"/>
    </source>
</evidence>
<evidence type="ECO:0000256" key="7">
    <source>
        <dbReference type="RuleBase" id="RU361156"/>
    </source>
</evidence>
<dbReference type="InterPro" id="IPR001563">
    <property type="entry name" value="Peptidase_S10"/>
</dbReference>
<keyword evidence="4 7" id="KW-0732">Signal</keyword>
<keyword evidence="9" id="KW-1185">Reference proteome</keyword>
<dbReference type="PANTHER" id="PTHR11802:SF3">
    <property type="entry name" value="RETINOID-INDUCIBLE SERINE CARBOXYPEPTIDASE"/>
    <property type="match status" value="1"/>
</dbReference>
<evidence type="ECO:0000313" key="8">
    <source>
        <dbReference type="EMBL" id="CAI2370535.1"/>
    </source>
</evidence>
<feature type="signal peptide" evidence="7">
    <location>
        <begin position="1"/>
        <end position="22"/>
    </location>
</feature>
<dbReference type="PROSITE" id="PS00131">
    <property type="entry name" value="CARBOXYPEPT_SER_SER"/>
    <property type="match status" value="1"/>
</dbReference>
<dbReference type="Proteomes" id="UP001295684">
    <property type="component" value="Unassembled WGS sequence"/>
</dbReference>
<evidence type="ECO:0000256" key="3">
    <source>
        <dbReference type="ARBA" id="ARBA00022670"/>
    </source>
</evidence>
<dbReference type="PRINTS" id="PR00724">
    <property type="entry name" value="CRBOXYPTASEC"/>
</dbReference>
<keyword evidence="2 7" id="KW-0121">Carboxypeptidase</keyword>
<reference evidence="8" key="1">
    <citation type="submission" date="2023-07" db="EMBL/GenBank/DDBJ databases">
        <authorList>
            <consortium name="AG Swart"/>
            <person name="Singh M."/>
            <person name="Singh A."/>
            <person name="Seah K."/>
            <person name="Emmerich C."/>
        </authorList>
    </citation>
    <scope>NUCLEOTIDE SEQUENCE</scope>
    <source>
        <strain evidence="8">DP1</strain>
    </source>
</reference>
<sequence>MKILVCILVVLSLGVLPGCGEGEERFGRREEGWGFEAEDYDAGRILLEPYGSLFYALIRSRMDPSNDPFVIWLNGGPGSSSMFGLLMENGPWKLVNDGDLERNEYSWNNIANILYVDQPFGTGFSTVSSSEYLVKNENEAAVYFHRFLVSFIEKFPEYKHRPLYLTGESYAGRYIPAISNEIIKQNYSTINLVGCAIGNGNFDPIVQIPELSVYALENDLITKDQADKTLIEHLERLKLNRGDRIRCYENYFWQVWELVFSHRALNGYDIRTSSTKWNVQELTNFFNNESIQKRLNVYQSEWVLVSQMVHSQFDMFDTTKISSNVEIGLSKGIRYFIFAGDKDLNCNWRGIEAWSNSIGFDCQDTFTSSRYQKWNVDGEEAGEFKHHDNFTFLRVYEAGHMVPMDQPKRSLAMLQSFIKNDFKDII</sequence>
<dbReference type="AlphaFoldDB" id="A0AAD1UP65"/>
<protein>
    <recommendedName>
        <fullName evidence="7">Carboxypeptidase</fullName>
        <ecNumber evidence="7">3.4.16.-</ecNumber>
    </recommendedName>
</protein>
<dbReference type="Pfam" id="PF00450">
    <property type="entry name" value="Peptidase_S10"/>
    <property type="match status" value="1"/>
</dbReference>
<dbReference type="InterPro" id="IPR018202">
    <property type="entry name" value="Ser_caboxypep_ser_AS"/>
</dbReference>
<organism evidence="8 9">
    <name type="scientific">Euplotes crassus</name>
    <dbReference type="NCBI Taxonomy" id="5936"/>
    <lineage>
        <taxon>Eukaryota</taxon>
        <taxon>Sar</taxon>
        <taxon>Alveolata</taxon>
        <taxon>Ciliophora</taxon>
        <taxon>Intramacronucleata</taxon>
        <taxon>Spirotrichea</taxon>
        <taxon>Hypotrichia</taxon>
        <taxon>Euplotida</taxon>
        <taxon>Euplotidae</taxon>
        <taxon>Moneuplotes</taxon>
    </lineage>
</organism>
<evidence type="ECO:0000256" key="2">
    <source>
        <dbReference type="ARBA" id="ARBA00022645"/>
    </source>
</evidence>
<dbReference type="EMBL" id="CAMPGE010011723">
    <property type="protein sequence ID" value="CAI2370535.1"/>
    <property type="molecule type" value="Genomic_DNA"/>
</dbReference>
<keyword evidence="3 7" id="KW-0645">Protease</keyword>
<gene>
    <name evidence="8" type="ORF">ECRASSUSDP1_LOCUS11848</name>
</gene>
<evidence type="ECO:0000256" key="5">
    <source>
        <dbReference type="ARBA" id="ARBA00022801"/>
    </source>
</evidence>
<dbReference type="GO" id="GO:0006508">
    <property type="term" value="P:proteolysis"/>
    <property type="evidence" value="ECO:0007669"/>
    <property type="project" value="UniProtKB-KW"/>
</dbReference>
<dbReference type="InterPro" id="IPR029058">
    <property type="entry name" value="AB_hydrolase_fold"/>
</dbReference>
<name>A0AAD1UP65_EUPCR</name>
<comment type="similarity">
    <text evidence="1 7">Belongs to the peptidase S10 family.</text>
</comment>
<dbReference type="SUPFAM" id="SSF53474">
    <property type="entry name" value="alpha/beta-Hydrolases"/>
    <property type="match status" value="1"/>
</dbReference>
<keyword evidence="5 7" id="KW-0378">Hydrolase</keyword>
<proteinExistence type="inferred from homology"/>
<accession>A0AAD1UP65</accession>
<keyword evidence="6" id="KW-0325">Glycoprotein</keyword>
<dbReference type="Gene3D" id="1.10.287.410">
    <property type="match status" value="1"/>
</dbReference>
<evidence type="ECO:0000256" key="4">
    <source>
        <dbReference type="ARBA" id="ARBA00022729"/>
    </source>
</evidence>
<feature type="chain" id="PRO_5041775993" description="Carboxypeptidase" evidence="7">
    <location>
        <begin position="23"/>
        <end position="426"/>
    </location>
</feature>
<evidence type="ECO:0000256" key="6">
    <source>
        <dbReference type="ARBA" id="ARBA00023180"/>
    </source>
</evidence>
<dbReference type="PANTHER" id="PTHR11802">
    <property type="entry name" value="SERINE PROTEASE FAMILY S10 SERINE CARBOXYPEPTIDASE"/>
    <property type="match status" value="1"/>
</dbReference>
<comment type="caution">
    <text evidence="8">The sequence shown here is derived from an EMBL/GenBank/DDBJ whole genome shotgun (WGS) entry which is preliminary data.</text>
</comment>
<evidence type="ECO:0000256" key="1">
    <source>
        <dbReference type="ARBA" id="ARBA00009431"/>
    </source>
</evidence>
<dbReference type="GO" id="GO:0004185">
    <property type="term" value="F:serine-type carboxypeptidase activity"/>
    <property type="evidence" value="ECO:0007669"/>
    <property type="project" value="UniProtKB-UniRule"/>
</dbReference>